<dbReference type="InterPro" id="IPR009057">
    <property type="entry name" value="Homeodomain-like_sf"/>
</dbReference>
<accession>A0A1Y5TIC7</accession>
<dbReference type="InterPro" id="IPR041474">
    <property type="entry name" value="NicS_C"/>
</dbReference>
<dbReference type="PROSITE" id="PS50977">
    <property type="entry name" value="HTH_TETR_2"/>
    <property type="match status" value="1"/>
</dbReference>
<evidence type="ECO:0000313" key="5">
    <source>
        <dbReference type="EMBL" id="SLN61029.1"/>
    </source>
</evidence>
<keyword evidence="6" id="KW-1185">Reference proteome</keyword>
<feature type="DNA-binding region" description="H-T-H motif" evidence="2">
    <location>
        <begin position="43"/>
        <end position="62"/>
    </location>
</feature>
<gene>
    <name evidence="5" type="primary">nicS</name>
    <name evidence="5" type="ORF">ROA7023_02832</name>
</gene>
<reference evidence="5 6" key="1">
    <citation type="submission" date="2017-03" db="EMBL/GenBank/DDBJ databases">
        <authorList>
            <person name="Afonso C.L."/>
            <person name="Miller P.J."/>
            <person name="Scott M.A."/>
            <person name="Spackman E."/>
            <person name="Goraichik I."/>
            <person name="Dimitrov K.M."/>
            <person name="Suarez D.L."/>
            <person name="Swayne D.E."/>
        </authorList>
    </citation>
    <scope>NUCLEOTIDE SEQUENCE [LARGE SCALE GENOMIC DNA]</scope>
    <source>
        <strain evidence="5 6">CECT 7023</strain>
    </source>
</reference>
<feature type="compositionally biased region" description="Basic and acidic residues" evidence="3">
    <location>
        <begin position="1"/>
        <end position="10"/>
    </location>
</feature>
<dbReference type="InterPro" id="IPR001647">
    <property type="entry name" value="HTH_TetR"/>
</dbReference>
<dbReference type="PRINTS" id="PR00455">
    <property type="entry name" value="HTHTETR"/>
</dbReference>
<dbReference type="InterPro" id="IPR036271">
    <property type="entry name" value="Tet_transcr_reg_TetR-rel_C_sf"/>
</dbReference>
<dbReference type="Proteomes" id="UP000193900">
    <property type="component" value="Unassembled WGS sequence"/>
</dbReference>
<dbReference type="SUPFAM" id="SSF48498">
    <property type="entry name" value="Tetracyclin repressor-like, C-terminal domain"/>
    <property type="match status" value="1"/>
</dbReference>
<dbReference type="Gene3D" id="1.10.357.10">
    <property type="entry name" value="Tetracycline Repressor, domain 2"/>
    <property type="match status" value="1"/>
</dbReference>
<evidence type="ECO:0000256" key="2">
    <source>
        <dbReference type="PROSITE-ProRule" id="PRU00335"/>
    </source>
</evidence>
<dbReference type="InterPro" id="IPR050109">
    <property type="entry name" value="HTH-type_TetR-like_transc_reg"/>
</dbReference>
<feature type="domain" description="HTH tetR-type" evidence="4">
    <location>
        <begin position="20"/>
        <end position="80"/>
    </location>
</feature>
<dbReference type="PANTHER" id="PTHR30328:SF54">
    <property type="entry name" value="HTH-TYPE TRANSCRIPTIONAL REPRESSOR SCO4008"/>
    <property type="match status" value="1"/>
</dbReference>
<dbReference type="EMBL" id="FWFZ01000015">
    <property type="protein sequence ID" value="SLN61029.1"/>
    <property type="molecule type" value="Genomic_DNA"/>
</dbReference>
<proteinExistence type="predicted"/>
<evidence type="ECO:0000259" key="4">
    <source>
        <dbReference type="PROSITE" id="PS50977"/>
    </source>
</evidence>
<dbReference type="RefSeq" id="WP_085879650.1">
    <property type="nucleotide sequence ID" value="NZ_FWFZ01000015.1"/>
</dbReference>
<name>A0A1Y5TIC7_9RHOB</name>
<keyword evidence="1 2" id="KW-0238">DNA-binding</keyword>
<dbReference type="SUPFAM" id="SSF46689">
    <property type="entry name" value="Homeodomain-like"/>
    <property type="match status" value="1"/>
</dbReference>
<sequence>MAGRKEELSGKPKPRKRDASRSRGLILQAALEEFSEHGHSGARVDRISRRAGVSKPLIYDYFGDKDAIYAAALKESYVQIRQAESELDFDSVDPEEAIRKLVRFTLGHFREKPWFIAMLNTENLRGGSTIRTLEDAAGVQSVLLQRLTEILRRGADQGVFRDNVDPRDFYVSIASLCWFPVSNRFTLASVFGLEMDDEWYAQRAETAAEMLVAHLKNPA</sequence>
<dbReference type="PANTHER" id="PTHR30328">
    <property type="entry name" value="TRANSCRIPTIONAL REPRESSOR"/>
    <property type="match status" value="1"/>
</dbReference>
<evidence type="ECO:0000256" key="3">
    <source>
        <dbReference type="SAM" id="MobiDB-lite"/>
    </source>
</evidence>
<evidence type="ECO:0000256" key="1">
    <source>
        <dbReference type="ARBA" id="ARBA00023125"/>
    </source>
</evidence>
<organism evidence="5 6">
    <name type="scientific">Roseisalinus antarcticus</name>
    <dbReference type="NCBI Taxonomy" id="254357"/>
    <lineage>
        <taxon>Bacteria</taxon>
        <taxon>Pseudomonadati</taxon>
        <taxon>Pseudomonadota</taxon>
        <taxon>Alphaproteobacteria</taxon>
        <taxon>Rhodobacterales</taxon>
        <taxon>Roseobacteraceae</taxon>
        <taxon>Roseisalinus</taxon>
    </lineage>
</organism>
<protein>
    <submittedName>
        <fullName evidence="5">HTH-type transcriptional repressor NicS</fullName>
    </submittedName>
</protein>
<dbReference type="GO" id="GO:0003677">
    <property type="term" value="F:DNA binding"/>
    <property type="evidence" value="ECO:0007669"/>
    <property type="project" value="UniProtKB-UniRule"/>
</dbReference>
<dbReference type="AlphaFoldDB" id="A0A1Y5TIC7"/>
<dbReference type="OrthoDB" id="2356263at2"/>
<dbReference type="Pfam" id="PF17938">
    <property type="entry name" value="TetR_C_29"/>
    <property type="match status" value="1"/>
</dbReference>
<feature type="region of interest" description="Disordered" evidence="3">
    <location>
        <begin position="1"/>
        <end position="22"/>
    </location>
</feature>
<evidence type="ECO:0000313" key="6">
    <source>
        <dbReference type="Proteomes" id="UP000193900"/>
    </source>
</evidence>
<dbReference type="Pfam" id="PF00440">
    <property type="entry name" value="TetR_N"/>
    <property type="match status" value="1"/>
</dbReference>